<evidence type="ECO:0000256" key="1">
    <source>
        <dbReference type="SAM" id="MobiDB-lite"/>
    </source>
</evidence>
<evidence type="ECO:0008006" key="4">
    <source>
        <dbReference type="Google" id="ProtNLM"/>
    </source>
</evidence>
<comment type="caution">
    <text evidence="2">The sequence shown here is derived from an EMBL/GenBank/DDBJ whole genome shotgun (WGS) entry which is preliminary data.</text>
</comment>
<accession>A0ABS2M6Z9</accession>
<dbReference type="RefSeq" id="WP_193667897.1">
    <property type="nucleotide sequence ID" value="NZ_JACDTV010000003.1"/>
</dbReference>
<proteinExistence type="predicted"/>
<evidence type="ECO:0000313" key="2">
    <source>
        <dbReference type="EMBL" id="MBM7506966.1"/>
    </source>
</evidence>
<organism evidence="2 3">
    <name type="scientific">Nocardioides salarius</name>
    <dbReference type="NCBI Taxonomy" id="374513"/>
    <lineage>
        <taxon>Bacteria</taxon>
        <taxon>Bacillati</taxon>
        <taxon>Actinomycetota</taxon>
        <taxon>Actinomycetes</taxon>
        <taxon>Propionibacteriales</taxon>
        <taxon>Nocardioidaceae</taxon>
        <taxon>Nocardioides</taxon>
    </lineage>
</organism>
<keyword evidence="3" id="KW-1185">Reference proteome</keyword>
<gene>
    <name evidence="2" type="ORF">JOE61_000780</name>
</gene>
<sequence>MPLPNSSSLPVAAASRSRAWRRIGATLGVATAVLLLAGCDLPWSGSPTAKDPEVRPSELTDAAGQPCPQELPIGEDPSGHGFGIEEVADERPTLLVPQEAWVCQYNTFDVGTTASGGAVYGWSRAGRPKPVAATDLPDLQDALDDLAPADRSGGCNADLGPRWMVVYSHDGDLTGVVVDDYGCRDVRLTDNPTATPPGADNQEGTVGGVLDGGAAILDVLGVGRSN</sequence>
<name>A0ABS2M6Z9_9ACTN</name>
<evidence type="ECO:0000313" key="3">
    <source>
        <dbReference type="Proteomes" id="UP000732378"/>
    </source>
</evidence>
<reference evidence="2 3" key="1">
    <citation type="submission" date="2021-01" db="EMBL/GenBank/DDBJ databases">
        <title>Sequencing the genomes of 1000 actinobacteria strains.</title>
        <authorList>
            <person name="Klenk H.-P."/>
        </authorList>
    </citation>
    <scope>NUCLEOTIDE SEQUENCE [LARGE SCALE GENOMIC DNA]</scope>
    <source>
        <strain evidence="2 3">DSM 18239</strain>
    </source>
</reference>
<protein>
    <recommendedName>
        <fullName evidence="4">DUF3558 domain-containing protein</fullName>
    </recommendedName>
</protein>
<dbReference type="EMBL" id="JAFBBZ010000001">
    <property type="protein sequence ID" value="MBM7506966.1"/>
    <property type="molecule type" value="Genomic_DNA"/>
</dbReference>
<dbReference type="Proteomes" id="UP000732378">
    <property type="component" value="Unassembled WGS sequence"/>
</dbReference>
<feature type="region of interest" description="Disordered" evidence="1">
    <location>
        <begin position="47"/>
        <end position="70"/>
    </location>
</feature>